<dbReference type="InterPro" id="IPR000835">
    <property type="entry name" value="HTH_MarR-typ"/>
</dbReference>
<dbReference type="GO" id="GO:0006950">
    <property type="term" value="P:response to stress"/>
    <property type="evidence" value="ECO:0007669"/>
    <property type="project" value="TreeGrafter"/>
</dbReference>
<dbReference type="AlphaFoldDB" id="A0A4S4G031"/>
<accession>A0A4S4G031</accession>
<keyword evidence="3" id="KW-1185">Reference proteome</keyword>
<dbReference type="Gene3D" id="1.10.10.10">
    <property type="entry name" value="Winged helix-like DNA-binding domain superfamily/Winged helix DNA-binding domain"/>
    <property type="match status" value="1"/>
</dbReference>
<dbReference type="PANTHER" id="PTHR33164:SF43">
    <property type="entry name" value="HTH-TYPE TRANSCRIPTIONAL REPRESSOR YETL"/>
    <property type="match status" value="1"/>
</dbReference>
<sequence>MIPMAIPTDSPAIGAPYWYDDDADDEQAIAVLEALRRFRRAEHGMRSRTQGDMDMNETDLAALRFLIAAEREGRGVGPTEIAHHLQISTAATAKLIGRLSASGHIERLPHPSDRRAAIIRPTPSSHHEVRRTLERTHRRMLEAARRLTPGERESVVRFLDDVGTAMTVRDDD</sequence>
<protein>
    <submittedName>
        <fullName evidence="2">MarR family transcriptional regulator</fullName>
    </submittedName>
</protein>
<dbReference type="InterPro" id="IPR036388">
    <property type="entry name" value="WH-like_DNA-bd_sf"/>
</dbReference>
<dbReference type="InterPro" id="IPR036390">
    <property type="entry name" value="WH_DNA-bd_sf"/>
</dbReference>
<dbReference type="Pfam" id="PF12802">
    <property type="entry name" value="MarR_2"/>
    <property type="match status" value="1"/>
</dbReference>
<comment type="caution">
    <text evidence="2">The sequence shown here is derived from an EMBL/GenBank/DDBJ whole genome shotgun (WGS) entry which is preliminary data.</text>
</comment>
<evidence type="ECO:0000313" key="2">
    <source>
        <dbReference type="EMBL" id="THG35416.1"/>
    </source>
</evidence>
<proteinExistence type="predicted"/>
<evidence type="ECO:0000313" key="3">
    <source>
        <dbReference type="Proteomes" id="UP000307380"/>
    </source>
</evidence>
<dbReference type="OrthoDB" id="162531at2"/>
<dbReference type="PANTHER" id="PTHR33164">
    <property type="entry name" value="TRANSCRIPTIONAL REGULATOR, MARR FAMILY"/>
    <property type="match status" value="1"/>
</dbReference>
<gene>
    <name evidence="2" type="ORF">E6C70_05050</name>
</gene>
<dbReference type="EMBL" id="SSSN01000003">
    <property type="protein sequence ID" value="THG35416.1"/>
    <property type="molecule type" value="Genomic_DNA"/>
</dbReference>
<dbReference type="GO" id="GO:0003700">
    <property type="term" value="F:DNA-binding transcription factor activity"/>
    <property type="evidence" value="ECO:0007669"/>
    <property type="project" value="InterPro"/>
</dbReference>
<dbReference type="InterPro" id="IPR039422">
    <property type="entry name" value="MarR/SlyA-like"/>
</dbReference>
<evidence type="ECO:0000259" key="1">
    <source>
        <dbReference type="PROSITE" id="PS50995"/>
    </source>
</evidence>
<reference evidence="2 3" key="1">
    <citation type="submission" date="2019-04" db="EMBL/GenBank/DDBJ databases">
        <authorList>
            <person name="Jiang L."/>
        </authorList>
    </citation>
    <scope>NUCLEOTIDE SEQUENCE [LARGE SCALE GENOMIC DNA]</scope>
    <source>
        <strain evidence="2 3">YIM 131861</strain>
    </source>
</reference>
<dbReference type="PROSITE" id="PS50995">
    <property type="entry name" value="HTH_MARR_2"/>
    <property type="match status" value="1"/>
</dbReference>
<feature type="domain" description="HTH marR-type" evidence="1">
    <location>
        <begin position="28"/>
        <end position="164"/>
    </location>
</feature>
<dbReference type="Proteomes" id="UP000307380">
    <property type="component" value="Unassembled WGS sequence"/>
</dbReference>
<organism evidence="2 3">
    <name type="scientific">Orlajensenia flava</name>
    <dbReference type="NCBI Taxonomy" id="2565934"/>
    <lineage>
        <taxon>Bacteria</taxon>
        <taxon>Bacillati</taxon>
        <taxon>Actinomycetota</taxon>
        <taxon>Actinomycetes</taxon>
        <taxon>Micrococcales</taxon>
        <taxon>Microbacteriaceae</taxon>
        <taxon>Orlajensenia</taxon>
    </lineage>
</organism>
<dbReference type="SUPFAM" id="SSF46785">
    <property type="entry name" value="Winged helix' DNA-binding domain"/>
    <property type="match status" value="1"/>
</dbReference>
<dbReference type="SMART" id="SM00347">
    <property type="entry name" value="HTH_MARR"/>
    <property type="match status" value="1"/>
</dbReference>
<name>A0A4S4G031_9MICO</name>